<dbReference type="InterPro" id="IPR003661">
    <property type="entry name" value="HisK_dim/P_dom"/>
</dbReference>
<dbReference type="InterPro" id="IPR003594">
    <property type="entry name" value="HATPase_dom"/>
</dbReference>
<dbReference type="PRINTS" id="PR00344">
    <property type="entry name" value="BCTRLSENSOR"/>
</dbReference>
<dbReference type="SMART" id="SM00448">
    <property type="entry name" value="REC"/>
    <property type="match status" value="1"/>
</dbReference>
<evidence type="ECO:0000313" key="6">
    <source>
        <dbReference type="EMBL" id="OJJ30856.1"/>
    </source>
</evidence>
<feature type="region of interest" description="Disordered" evidence="3">
    <location>
        <begin position="280"/>
        <end position="336"/>
    </location>
</feature>
<feature type="compositionally biased region" description="Polar residues" evidence="3">
    <location>
        <begin position="280"/>
        <end position="294"/>
    </location>
</feature>
<dbReference type="STRING" id="1073089.A0A1L9R7F4"/>
<dbReference type="InterPro" id="IPR050956">
    <property type="entry name" value="2C_system_His_kinase"/>
</dbReference>
<dbReference type="PANTHER" id="PTHR43719:SF69">
    <property type="entry name" value="HISTIDINE KINASE G7"/>
    <property type="match status" value="1"/>
</dbReference>
<dbReference type="PROSITE" id="PS50110">
    <property type="entry name" value="RESPONSE_REGULATORY"/>
    <property type="match status" value="1"/>
</dbReference>
<proteinExistence type="predicted"/>
<dbReference type="Gene3D" id="1.10.287.130">
    <property type="match status" value="1"/>
</dbReference>
<dbReference type="SMART" id="SM00387">
    <property type="entry name" value="HATPase_c"/>
    <property type="match status" value="1"/>
</dbReference>
<evidence type="ECO:0008006" key="8">
    <source>
        <dbReference type="Google" id="ProtNLM"/>
    </source>
</evidence>
<dbReference type="FunFam" id="3.30.450.40:FF:000083">
    <property type="entry name" value="Sensor histidine kinase/response regulator, putative (AFU_orthologue AFUA_4G00660)"/>
    <property type="match status" value="1"/>
</dbReference>
<keyword evidence="7" id="KW-1185">Reference proteome</keyword>
<evidence type="ECO:0000256" key="1">
    <source>
        <dbReference type="ARBA" id="ARBA00022553"/>
    </source>
</evidence>
<dbReference type="PANTHER" id="PTHR43719">
    <property type="entry name" value="TWO-COMPONENT HISTIDINE KINASE"/>
    <property type="match status" value="1"/>
</dbReference>
<evidence type="ECO:0000256" key="3">
    <source>
        <dbReference type="SAM" id="MobiDB-lite"/>
    </source>
</evidence>
<dbReference type="FunFam" id="1.10.287.130:FF:000023">
    <property type="entry name" value="Sensor histidine kinase/response regulator, putative"/>
    <property type="match status" value="1"/>
</dbReference>
<dbReference type="PROSITE" id="PS50109">
    <property type="entry name" value="HIS_KIN"/>
    <property type="match status" value="1"/>
</dbReference>
<feature type="region of interest" description="Disordered" evidence="3">
    <location>
        <begin position="371"/>
        <end position="420"/>
    </location>
</feature>
<dbReference type="Pfam" id="PF00512">
    <property type="entry name" value="HisKA"/>
    <property type="match status" value="1"/>
</dbReference>
<gene>
    <name evidence="6" type="ORF">ASPWEDRAFT_162413</name>
</gene>
<evidence type="ECO:0000256" key="2">
    <source>
        <dbReference type="PROSITE-ProRule" id="PRU00169"/>
    </source>
</evidence>
<feature type="region of interest" description="Disordered" evidence="3">
    <location>
        <begin position="254"/>
        <end position="273"/>
    </location>
</feature>
<dbReference type="InterPro" id="IPR029016">
    <property type="entry name" value="GAF-like_dom_sf"/>
</dbReference>
<dbReference type="Gene3D" id="3.30.450.40">
    <property type="match status" value="1"/>
</dbReference>
<sequence length="1283" mass="140945">MTSSFTPVPSGTRGFRLAQEREFHKYYPHRSSSSDLSLQYQSQAPRGTTDDRCIRPCRDTALAAFAQLGALRLNARRAIISLFDRTHQHVLAEATKTLSLQSDTVHELEDRLWLGVRVIPREDSVCSHVTSLPVPHSWKKGNMMTTDGPVLIVSDIRADERFQQSTFVKDTPDGIPHARFYAGVPIVSPKSMIIGSYCILDDEPRDHLDAPSLQFLRDMAMTVMNHLAMARSKDERRRGERMIDGLGSFIEGEATLRGSKPRKIPTSNGEVAEGRLDARQQSLQDALNEQQSTSDECRDTLIGSLPQPHEKHGHGKSAESKASDKKGPDNPKNGILSTGVEQAFARAANILRESIEVQGVVFFDASISSYGGRVHSSADKRVDPDQASDSRVSSSDDGKSSDGSITRDKGSRSAGSGSATGCQILGFSTSTASSINGDKGFMDKINMRESFLQSLLRRYPQGKIFNFNENGSLSSGETSDGIISNTKEVKTPAPGLGAELQRRPVRKKKTREEKRRDEAANIISIFPGARSVAFLPMWDSHRARWFAGTVAWTCTAERIFTAEMDLLFLYAFGNSLMAEVNRLDAEMKVKQHATLVSSISHELRSPLHGILGNSQLLYDTQMNSMQLELTNTIESCGQTLLDVINHLLDFAKIDHLMAKPALDKQKSGSKSPGRRSLLSKAAQNKNKVKAGTGMISLTETVELDAIVEEVLDAIYAGHCFYRVPKWKYHGLDTVMSAEDRRTSTDNAKLAGLRNNVSIILDIDKDVNWKFDTQPGAWRRILMNIFGNALKHTDSGFIHVSVRSLPLHGPVRKEGLCKDNMSLRPVQGDEKSRLLLTVKDTGSGISKEYLENHIFTPFSQENPLSPGNGLGLSIVRQTIQSLGGEVNIRSTVGTGTDVSISLDLGQLHANTAQDKEPSSLKQAQQAVNGKTIGFMRFSLLPEGECDAQDRLQASFKAQCEHWFGMKVKIIDMANDDFQCCDYYFVTQTDAGNVEGLSTHVSIINRKKKTQCLASPLIALCNMPSDVQAMIALKRECTEPGIIEVISQPCGPRKLAKALNLCLARRLSPTEGSGNVISETVHDESGIAEPETTSEKRLQNGDDECSLPMGRVIKKSKHAVENPELDIPGSPTKLTTLTLQPPKTGKNGKSSPLTVLIVDDNKINMQLLVALMKKEKYPHATATNGLEALEAFKADPGRFGAILMDITMPVMDGLTATREIRRVEQEYHTGLDTCAKESWKPATIVAVTGLASASIQQEAFSSGIDLFLAKPIRFQELRVILESSK</sequence>
<feature type="compositionally biased region" description="Low complexity" evidence="3">
    <location>
        <begin position="31"/>
        <end position="43"/>
    </location>
</feature>
<evidence type="ECO:0000259" key="4">
    <source>
        <dbReference type="PROSITE" id="PS50109"/>
    </source>
</evidence>
<accession>A0A1L9R7F4</accession>
<dbReference type="SUPFAM" id="SSF47384">
    <property type="entry name" value="Homodimeric domain of signal transducing histidine kinase"/>
    <property type="match status" value="1"/>
</dbReference>
<organism evidence="6 7">
    <name type="scientific">Aspergillus wentii DTO 134E9</name>
    <dbReference type="NCBI Taxonomy" id="1073089"/>
    <lineage>
        <taxon>Eukaryota</taxon>
        <taxon>Fungi</taxon>
        <taxon>Dikarya</taxon>
        <taxon>Ascomycota</taxon>
        <taxon>Pezizomycotina</taxon>
        <taxon>Eurotiomycetes</taxon>
        <taxon>Eurotiomycetidae</taxon>
        <taxon>Eurotiales</taxon>
        <taxon>Aspergillaceae</taxon>
        <taxon>Aspergillus</taxon>
        <taxon>Aspergillus subgen. Cremei</taxon>
    </lineage>
</organism>
<dbReference type="CDD" id="cd00082">
    <property type="entry name" value="HisKA"/>
    <property type="match status" value="1"/>
</dbReference>
<feature type="modified residue" description="4-aspartylphosphate" evidence="2">
    <location>
        <position position="1203"/>
    </location>
</feature>
<dbReference type="Proteomes" id="UP000184383">
    <property type="component" value="Unassembled WGS sequence"/>
</dbReference>
<dbReference type="InterPro" id="IPR004358">
    <property type="entry name" value="Sig_transdc_His_kin-like_C"/>
</dbReference>
<dbReference type="GeneID" id="63745675"/>
<dbReference type="Gene3D" id="3.30.565.10">
    <property type="entry name" value="Histidine kinase-like ATPase, C-terminal domain"/>
    <property type="match status" value="1"/>
</dbReference>
<dbReference type="SUPFAM" id="SSF55874">
    <property type="entry name" value="ATPase domain of HSP90 chaperone/DNA topoisomerase II/histidine kinase"/>
    <property type="match status" value="1"/>
</dbReference>
<dbReference type="OrthoDB" id="303614at2759"/>
<dbReference type="RefSeq" id="XP_040684533.1">
    <property type="nucleotide sequence ID" value="XM_040829827.1"/>
</dbReference>
<feature type="region of interest" description="Disordered" evidence="3">
    <location>
        <begin position="29"/>
        <end position="52"/>
    </location>
</feature>
<feature type="domain" description="Response regulatory" evidence="5">
    <location>
        <begin position="1152"/>
        <end position="1283"/>
    </location>
</feature>
<feature type="compositionally biased region" description="Low complexity" evidence="3">
    <location>
        <begin position="1129"/>
        <end position="1143"/>
    </location>
</feature>
<evidence type="ECO:0000259" key="5">
    <source>
        <dbReference type="PROSITE" id="PS50110"/>
    </source>
</evidence>
<dbReference type="EMBL" id="KV878216">
    <property type="protein sequence ID" value="OJJ30856.1"/>
    <property type="molecule type" value="Genomic_DNA"/>
</dbReference>
<dbReference type="VEuPathDB" id="FungiDB:ASPWEDRAFT_162413"/>
<feature type="region of interest" description="Disordered" evidence="3">
    <location>
        <begin position="1081"/>
        <end position="1102"/>
    </location>
</feature>
<dbReference type="Pfam" id="PF00072">
    <property type="entry name" value="Response_reg"/>
    <property type="match status" value="1"/>
</dbReference>
<feature type="region of interest" description="Disordered" evidence="3">
    <location>
        <begin position="662"/>
        <end position="684"/>
    </location>
</feature>
<dbReference type="SUPFAM" id="SSF52172">
    <property type="entry name" value="CheY-like"/>
    <property type="match status" value="1"/>
</dbReference>
<dbReference type="InterPro" id="IPR036097">
    <property type="entry name" value="HisK_dim/P_sf"/>
</dbReference>
<dbReference type="GO" id="GO:0000155">
    <property type="term" value="F:phosphorelay sensor kinase activity"/>
    <property type="evidence" value="ECO:0007669"/>
    <property type="project" value="InterPro"/>
</dbReference>
<reference evidence="7" key="1">
    <citation type="journal article" date="2017" name="Genome Biol.">
        <title>Comparative genomics reveals high biological diversity and specific adaptations in the industrially and medically important fungal genus Aspergillus.</title>
        <authorList>
            <person name="de Vries R.P."/>
            <person name="Riley R."/>
            <person name="Wiebenga A."/>
            <person name="Aguilar-Osorio G."/>
            <person name="Amillis S."/>
            <person name="Uchima C.A."/>
            <person name="Anderluh G."/>
            <person name="Asadollahi M."/>
            <person name="Askin M."/>
            <person name="Barry K."/>
            <person name="Battaglia E."/>
            <person name="Bayram O."/>
            <person name="Benocci T."/>
            <person name="Braus-Stromeyer S.A."/>
            <person name="Caldana C."/>
            <person name="Canovas D."/>
            <person name="Cerqueira G.C."/>
            <person name="Chen F."/>
            <person name="Chen W."/>
            <person name="Choi C."/>
            <person name="Clum A."/>
            <person name="Dos Santos R.A."/>
            <person name="Damasio A.R."/>
            <person name="Diallinas G."/>
            <person name="Emri T."/>
            <person name="Fekete E."/>
            <person name="Flipphi M."/>
            <person name="Freyberg S."/>
            <person name="Gallo A."/>
            <person name="Gournas C."/>
            <person name="Habgood R."/>
            <person name="Hainaut M."/>
            <person name="Harispe M.L."/>
            <person name="Henrissat B."/>
            <person name="Hilden K.S."/>
            <person name="Hope R."/>
            <person name="Hossain A."/>
            <person name="Karabika E."/>
            <person name="Karaffa L."/>
            <person name="Karanyi Z."/>
            <person name="Krasevec N."/>
            <person name="Kuo A."/>
            <person name="Kusch H."/>
            <person name="LaButti K."/>
            <person name="Lagendijk E.L."/>
            <person name="Lapidus A."/>
            <person name="Levasseur A."/>
            <person name="Lindquist E."/>
            <person name="Lipzen A."/>
            <person name="Logrieco A.F."/>
            <person name="MacCabe A."/>
            <person name="Maekelae M.R."/>
            <person name="Malavazi I."/>
            <person name="Melin P."/>
            <person name="Meyer V."/>
            <person name="Mielnichuk N."/>
            <person name="Miskei M."/>
            <person name="Molnar A.P."/>
            <person name="Mule G."/>
            <person name="Ngan C.Y."/>
            <person name="Orejas M."/>
            <person name="Orosz E."/>
            <person name="Ouedraogo J.P."/>
            <person name="Overkamp K.M."/>
            <person name="Park H.-S."/>
            <person name="Perrone G."/>
            <person name="Piumi F."/>
            <person name="Punt P.J."/>
            <person name="Ram A.F."/>
            <person name="Ramon A."/>
            <person name="Rauscher S."/>
            <person name="Record E."/>
            <person name="Riano-Pachon D.M."/>
            <person name="Robert V."/>
            <person name="Roehrig J."/>
            <person name="Ruller R."/>
            <person name="Salamov A."/>
            <person name="Salih N.S."/>
            <person name="Samson R.A."/>
            <person name="Sandor E."/>
            <person name="Sanguinetti M."/>
            <person name="Schuetze T."/>
            <person name="Sepcic K."/>
            <person name="Shelest E."/>
            <person name="Sherlock G."/>
            <person name="Sophianopoulou V."/>
            <person name="Squina F.M."/>
            <person name="Sun H."/>
            <person name="Susca A."/>
            <person name="Todd R.B."/>
            <person name="Tsang A."/>
            <person name="Unkles S.E."/>
            <person name="van de Wiele N."/>
            <person name="van Rossen-Uffink D."/>
            <person name="Oliveira J.V."/>
            <person name="Vesth T.C."/>
            <person name="Visser J."/>
            <person name="Yu J.-H."/>
            <person name="Zhou M."/>
            <person name="Andersen M.R."/>
            <person name="Archer D.B."/>
            <person name="Baker S.E."/>
            <person name="Benoit I."/>
            <person name="Brakhage A.A."/>
            <person name="Braus G.H."/>
            <person name="Fischer R."/>
            <person name="Frisvad J.C."/>
            <person name="Goldman G.H."/>
            <person name="Houbraken J."/>
            <person name="Oakley B."/>
            <person name="Pocsi I."/>
            <person name="Scazzocchio C."/>
            <person name="Seiboth B."/>
            <person name="vanKuyk P.A."/>
            <person name="Wortman J."/>
            <person name="Dyer P.S."/>
            <person name="Grigoriev I.V."/>
        </authorList>
    </citation>
    <scope>NUCLEOTIDE SEQUENCE [LARGE SCALE GENOMIC DNA]</scope>
    <source>
        <strain evidence="7">DTO 134E9</strain>
    </source>
</reference>
<feature type="compositionally biased region" description="Basic and acidic residues" evidence="3">
    <location>
        <begin position="394"/>
        <end position="411"/>
    </location>
</feature>
<feature type="compositionally biased region" description="Basic and acidic residues" evidence="3">
    <location>
        <begin position="316"/>
        <end position="329"/>
    </location>
</feature>
<dbReference type="SUPFAM" id="SSF55781">
    <property type="entry name" value="GAF domain-like"/>
    <property type="match status" value="1"/>
</dbReference>
<keyword evidence="1 2" id="KW-0597">Phosphoprotein</keyword>
<dbReference type="SMART" id="SM00388">
    <property type="entry name" value="HisKA"/>
    <property type="match status" value="1"/>
</dbReference>
<feature type="region of interest" description="Disordered" evidence="3">
    <location>
        <begin position="1120"/>
        <end position="1148"/>
    </location>
</feature>
<dbReference type="InterPro" id="IPR005467">
    <property type="entry name" value="His_kinase_dom"/>
</dbReference>
<dbReference type="InterPro" id="IPR036890">
    <property type="entry name" value="HATPase_C_sf"/>
</dbReference>
<protein>
    <recommendedName>
        <fullName evidence="8">Histidine kinase</fullName>
    </recommendedName>
</protein>
<dbReference type="Pfam" id="PF02518">
    <property type="entry name" value="HATPase_c"/>
    <property type="match status" value="1"/>
</dbReference>
<evidence type="ECO:0000313" key="7">
    <source>
        <dbReference type="Proteomes" id="UP000184383"/>
    </source>
</evidence>
<dbReference type="InterPro" id="IPR001789">
    <property type="entry name" value="Sig_transdc_resp-reg_receiver"/>
</dbReference>
<feature type="domain" description="Histidine kinase" evidence="4">
    <location>
        <begin position="598"/>
        <end position="905"/>
    </location>
</feature>
<name>A0A1L9R7F4_ASPWE</name>
<dbReference type="InterPro" id="IPR011006">
    <property type="entry name" value="CheY-like_superfamily"/>
</dbReference>
<dbReference type="CDD" id="cd17546">
    <property type="entry name" value="REC_hyHK_CKI1_RcsC-like"/>
    <property type="match status" value="1"/>
</dbReference>
<dbReference type="Gene3D" id="3.40.50.2300">
    <property type="match status" value="1"/>
</dbReference>